<dbReference type="InterPro" id="IPR009146">
    <property type="entry name" value="Groucho_enhance"/>
</dbReference>
<keyword evidence="3" id="KW-0539">Nucleus</keyword>
<dbReference type="AlphaFoldDB" id="A0A310SJG5"/>
<dbReference type="GO" id="GO:0005634">
    <property type="term" value="C:nucleus"/>
    <property type="evidence" value="ECO:0007669"/>
    <property type="project" value="UniProtKB-SubCell"/>
</dbReference>
<organism evidence="6 7">
    <name type="scientific">Eufriesea mexicana</name>
    <dbReference type="NCBI Taxonomy" id="516756"/>
    <lineage>
        <taxon>Eukaryota</taxon>
        <taxon>Metazoa</taxon>
        <taxon>Ecdysozoa</taxon>
        <taxon>Arthropoda</taxon>
        <taxon>Hexapoda</taxon>
        <taxon>Insecta</taxon>
        <taxon>Pterygota</taxon>
        <taxon>Neoptera</taxon>
        <taxon>Endopterygota</taxon>
        <taxon>Hymenoptera</taxon>
        <taxon>Apocrita</taxon>
        <taxon>Aculeata</taxon>
        <taxon>Apoidea</taxon>
        <taxon>Anthophila</taxon>
        <taxon>Apidae</taxon>
        <taxon>Eufriesea</taxon>
    </lineage>
</organism>
<dbReference type="InterPro" id="IPR005617">
    <property type="entry name" value="Groucho/TLE_N"/>
</dbReference>
<dbReference type="GO" id="GO:0090090">
    <property type="term" value="P:negative regulation of canonical Wnt signaling pathway"/>
    <property type="evidence" value="ECO:0007669"/>
    <property type="project" value="TreeGrafter"/>
</dbReference>
<sequence>MVGTIRKDFGHGVGGTREADPFAISRPEAPLAAEEGHVAGQRLAIFLVQFGSTEIAKRLNAIIVQILPFLAQEHQQQVATAVDRAKQVTMTELNAIIGQQRPDLPRLIQQMHAQQLPPGASMGPHPGIPPGAAATAGGTAAHPLSMLTKPDLHRGQPDDLKHNGGILDVAVVLEGRKGKGRDAFRPGPVSGLISKATLSGPALDTNRVWKLYMWYCEQCRTLPEEIVLRVIA</sequence>
<feature type="region of interest" description="Disordered" evidence="4">
    <location>
        <begin position="116"/>
        <end position="138"/>
    </location>
</feature>
<gene>
    <name evidence="6" type="ORF">WN48_04193</name>
</gene>
<dbReference type="PANTHER" id="PTHR10814:SF21">
    <property type="entry name" value="PROTEIN GROUCHO"/>
    <property type="match status" value="1"/>
</dbReference>
<evidence type="ECO:0000256" key="3">
    <source>
        <dbReference type="ARBA" id="ARBA00023242"/>
    </source>
</evidence>
<evidence type="ECO:0000256" key="2">
    <source>
        <dbReference type="ARBA" id="ARBA00005969"/>
    </source>
</evidence>
<dbReference type="Proteomes" id="UP000250275">
    <property type="component" value="Unassembled WGS sequence"/>
</dbReference>
<evidence type="ECO:0000313" key="7">
    <source>
        <dbReference type="Proteomes" id="UP000250275"/>
    </source>
</evidence>
<proteinExistence type="inferred from homology"/>
<comment type="similarity">
    <text evidence="2">Belongs to the WD repeat Groucho/TLE family.</text>
</comment>
<feature type="domain" description="Groucho/TLE N-terminal Q-rich" evidence="5">
    <location>
        <begin position="52"/>
        <end position="115"/>
    </location>
</feature>
<dbReference type="PANTHER" id="PTHR10814">
    <property type="entry name" value="TRANSDUCIN-LIKE ENHANCER PROTEIN"/>
    <property type="match status" value="1"/>
</dbReference>
<name>A0A310SJG5_9HYME</name>
<reference evidence="6 7" key="1">
    <citation type="submission" date="2015-07" db="EMBL/GenBank/DDBJ databases">
        <title>The genome of Eufriesea mexicana.</title>
        <authorList>
            <person name="Pan H."/>
            <person name="Kapheim K."/>
        </authorList>
    </citation>
    <scope>NUCLEOTIDE SEQUENCE [LARGE SCALE GENOMIC DNA]</scope>
    <source>
        <strain evidence="6">0111107269</strain>
        <tissue evidence="6">Whole body</tissue>
    </source>
</reference>
<accession>A0A310SJG5</accession>
<comment type="subcellular location">
    <subcellularLocation>
        <location evidence="1">Nucleus</location>
    </subcellularLocation>
</comment>
<evidence type="ECO:0000313" key="6">
    <source>
        <dbReference type="EMBL" id="OAD55849.1"/>
    </source>
</evidence>
<evidence type="ECO:0000256" key="1">
    <source>
        <dbReference type="ARBA" id="ARBA00004123"/>
    </source>
</evidence>
<feature type="compositionally biased region" description="Basic and acidic residues" evidence="4">
    <location>
        <begin position="1"/>
        <end position="10"/>
    </location>
</feature>
<evidence type="ECO:0000256" key="4">
    <source>
        <dbReference type="SAM" id="MobiDB-lite"/>
    </source>
</evidence>
<dbReference type="OrthoDB" id="2624652at2759"/>
<dbReference type="EMBL" id="KQ762461">
    <property type="protein sequence ID" value="OAD55849.1"/>
    <property type="molecule type" value="Genomic_DNA"/>
</dbReference>
<dbReference type="GO" id="GO:0003714">
    <property type="term" value="F:transcription corepressor activity"/>
    <property type="evidence" value="ECO:0007669"/>
    <property type="project" value="TreeGrafter"/>
</dbReference>
<keyword evidence="7" id="KW-1185">Reference proteome</keyword>
<dbReference type="Pfam" id="PF03920">
    <property type="entry name" value="TLE_N"/>
    <property type="match status" value="1"/>
</dbReference>
<feature type="region of interest" description="Disordered" evidence="4">
    <location>
        <begin position="1"/>
        <end position="21"/>
    </location>
</feature>
<evidence type="ECO:0000259" key="5">
    <source>
        <dbReference type="Pfam" id="PF03920"/>
    </source>
</evidence>
<protein>
    <submittedName>
        <fullName evidence="6">Transducin-like enhancer protein 3</fullName>
    </submittedName>
</protein>
<dbReference type="GO" id="GO:0005667">
    <property type="term" value="C:transcription regulator complex"/>
    <property type="evidence" value="ECO:0007669"/>
    <property type="project" value="TreeGrafter"/>
</dbReference>